<dbReference type="Gene3D" id="2.60.40.10">
    <property type="entry name" value="Immunoglobulins"/>
    <property type="match status" value="4"/>
</dbReference>
<gene>
    <name evidence="3" type="ORF">H9L21_14430</name>
</gene>
<evidence type="ECO:0000313" key="4">
    <source>
        <dbReference type="Proteomes" id="UP000515871"/>
    </source>
</evidence>
<dbReference type="Proteomes" id="UP000515871">
    <property type="component" value="Chromosome"/>
</dbReference>
<dbReference type="InterPro" id="IPR032109">
    <property type="entry name" value="Big_3_5"/>
</dbReference>
<evidence type="ECO:0000313" key="3">
    <source>
        <dbReference type="EMBL" id="QNL94255.1"/>
    </source>
</evidence>
<dbReference type="InterPro" id="IPR013783">
    <property type="entry name" value="Ig-like_fold"/>
</dbReference>
<feature type="signal peptide" evidence="1">
    <location>
        <begin position="1"/>
        <end position="28"/>
    </location>
</feature>
<keyword evidence="1" id="KW-0732">Signal</keyword>
<reference evidence="3 4" key="1">
    <citation type="submission" date="2020-08" db="EMBL/GenBank/DDBJ databases">
        <title>Novel species in genus Aeromicrobium.</title>
        <authorList>
            <person name="Zhang G."/>
        </authorList>
    </citation>
    <scope>NUCLEOTIDE SEQUENCE [LARGE SCALE GENOMIC DNA]</scope>
    <source>
        <strain evidence="4">zg-629</strain>
    </source>
</reference>
<protein>
    <submittedName>
        <fullName evidence="3">Ig-like domain repeat protein</fullName>
    </submittedName>
</protein>
<name>A0ABX6SU51_9ACTN</name>
<organism evidence="3 4">
    <name type="scientific">Aeromicrobium senzhongii</name>
    <dbReference type="NCBI Taxonomy" id="2663859"/>
    <lineage>
        <taxon>Bacteria</taxon>
        <taxon>Bacillati</taxon>
        <taxon>Actinomycetota</taxon>
        <taxon>Actinomycetes</taxon>
        <taxon>Propionibacteriales</taxon>
        <taxon>Nocardioidaceae</taxon>
        <taxon>Aeromicrobium</taxon>
    </lineage>
</organism>
<keyword evidence="4" id="KW-1185">Reference proteome</keyword>
<sequence>MFHRFTSVIASALMVSGAAVALSPAAQAATPIHSGHLQVIVEGQIIGCVAESDSSHVAEYSTAASRAHDFTISEGAHQVLALANDPEFRLAGETDLMTKGDPATHSLLVVDTPQPWNQSALWSIDPVTKVLSTTWTWPDSSTQQVHAWKHDDGINRSIGLAPDLERFISAYGPSRTVAVTFRLGEACSGPVELPQSVTFTSSAPTKAHPGDTYTVTATGGGSGNPVTFSSTTPDACTVSGSTVTFTGVGTCTVRASQAAGGGFTAGSATQNISVVERETRTGHIQVLKDDVLLGCLGPNFPMSITTSKSSAIGVTIAEGTQQELRHVSAPTTAVGTDTSFSALGGSSAVAVMPSQHVLGEVQTGLWQIDPDTGVLTASYVKRDNTTAPLVTFYHQPESGTGVASLTPDYTNVEHAYGDTAFRVTLRIGDHCQMVDQEITFTSTAPTKAYPGDTHTVTATGGGSGNPVTFSSTTPDACTVSGSTVTFTGVGTCTVKAAQAGDSLHAAGSATQSITVTKIASTLSLSLGSDTIHEEQTTTATAQVTVAAGSLSAAGGAVQFAVEGTDVGDPVEIDTDGRAVSPELTGEIGDNEVAATYVPTASATYAGSTDSATLTVLEKQSQDITFTSTPPTDAYPGDTYTVTATGGSSGNPVTFSSTTPDACTVSGSTVTFTGVGTCTVKAAQAGDSLHAAGSATQSITVTKIASTLSLSLGSDTIHEEQTTTATAQVTVAAGSLSAAGGAVQFAVEGTDVGDPVEIDTDGRAVSPELTGEIGDNEVAATYVPTASATYAGSTDSATLTVLEKQSQDITFTSTPPTDAYPGDTYTVTATGGSSGNPVTFSSKNTDRCTVSGSTVTFHGGDCIVVANQVGSSSHFPADPVEQEIEVNAFATSVDLTFTPANPVFGQVPTATAQLATTGGSLDDAGGVVEFRVDGDIVDHVTYDSDGRASLPLELGVGAHQVEATWSPEENYVYARSSDSASVTVSAATTTTTVKVTPSELTATVEVVAPGVGTPTGDVNFFVDGTKVGTAALTNGVATLARTTPDGQDYAVSAQYVGSTEFTASVTSTARTNPVITARVGSTTKARNGWHRTPVTVTFTCETKSAELVAACPPPVTVIRQGAGSVTRTIHTTDGGIATVTAAFKVDRTKPRVAIKGVKAGRSYFDPPKPTCVAKDSHSGVQACKIRSKRKGNKVVVTAKATDVAGNVRTKRVAYRLADATIRGAKKVGDTYQVKSGETYTLVVKGARPYYVYATPAPGTPHRGSVPFKKAGKKTWALGVRMSMSTSWTRAWNLGYTQNGKLHVIKVKVTG</sequence>
<feature type="domain" description="Bacterial Ig-like" evidence="2">
    <location>
        <begin position="986"/>
        <end position="1068"/>
    </location>
</feature>
<dbReference type="Pfam" id="PF16640">
    <property type="entry name" value="Big_3_5"/>
    <property type="match status" value="2"/>
</dbReference>
<accession>A0ABX6SU51</accession>
<evidence type="ECO:0000259" key="2">
    <source>
        <dbReference type="Pfam" id="PF16640"/>
    </source>
</evidence>
<proteinExistence type="predicted"/>
<feature type="domain" description="Bacterial Ig-like" evidence="2">
    <location>
        <begin position="894"/>
        <end position="983"/>
    </location>
</feature>
<feature type="chain" id="PRO_5045068816" evidence="1">
    <location>
        <begin position="29"/>
        <end position="1309"/>
    </location>
</feature>
<dbReference type="EMBL" id="CP060587">
    <property type="protein sequence ID" value="QNL94255.1"/>
    <property type="molecule type" value="Genomic_DNA"/>
</dbReference>
<evidence type="ECO:0000256" key="1">
    <source>
        <dbReference type="SAM" id="SignalP"/>
    </source>
</evidence>
<dbReference type="RefSeq" id="WP_154597429.1">
    <property type="nucleotide sequence ID" value="NZ_CP060587.1"/>
</dbReference>